<reference evidence="4" key="1">
    <citation type="submission" date="2020-11" db="EMBL/GenBank/DDBJ databases">
        <title>Combining integrative taxonomy and mitogenome sequencing of Thuricola similis Bock, 1963 (Peritrichia, Vaginicolidae) provides a full redescription of this poorly known ciliate and new insights into the evolutionary relationships among Oligohymenophorea subclasses.</title>
        <authorList>
            <person name="Liao W."/>
            <person name="Campello-Nunes P.H."/>
            <person name="Gammuto L."/>
            <person name="Viana T.A."/>
            <person name="de Oliveira Marchesini R."/>
            <person name="da Silva Pavia T."/>
            <person name="da Silva-Neto I.D."/>
            <person name="Modeo L."/>
            <person name="Petroni G."/>
        </authorList>
    </citation>
    <scope>NUCLEOTIDE SEQUENCE</scope>
    <source>
        <strain evidence="4">CUIT</strain>
    </source>
</reference>
<dbReference type="SUPFAM" id="SSF50249">
    <property type="entry name" value="Nucleic acid-binding proteins"/>
    <property type="match status" value="1"/>
</dbReference>
<accession>A0A7T8JJW2</accession>
<dbReference type="GO" id="GO:0006412">
    <property type="term" value="P:translation"/>
    <property type="evidence" value="ECO:0007669"/>
    <property type="project" value="InterPro"/>
</dbReference>
<dbReference type="GeneID" id="67145400"/>
<dbReference type="RefSeq" id="YP_010147309.1">
    <property type="nucleotide sequence ID" value="NC_057079.1"/>
</dbReference>
<geneLocation type="mitochondrion" evidence="4"/>
<dbReference type="EMBL" id="MW221262">
    <property type="protein sequence ID" value="QQP22120.1"/>
    <property type="molecule type" value="Genomic_DNA"/>
</dbReference>
<gene>
    <name evidence="4" type="primary">rps12</name>
    <name evidence="4" type="ORF">TSIM_03</name>
</gene>
<dbReference type="InterPro" id="IPR005679">
    <property type="entry name" value="Ribosomal_uS12_bac"/>
</dbReference>
<name>A0A7T8JJW2_9CILI</name>
<sequence length="81" mass="9400">MTSNCKVLAYIPGSGHTLRRHSKTLLRGGGARDLPVVNYSCIRHVYDFEPLYGKKRRKSIYGVKVPLNERTYVKKELREFM</sequence>
<dbReference type="GO" id="GO:0015935">
    <property type="term" value="C:small ribosomal subunit"/>
    <property type="evidence" value="ECO:0007669"/>
    <property type="project" value="InterPro"/>
</dbReference>
<dbReference type="AlphaFoldDB" id="A0A7T8JJW2"/>
<evidence type="ECO:0000256" key="1">
    <source>
        <dbReference type="ARBA" id="ARBA00005657"/>
    </source>
</evidence>
<dbReference type="GO" id="GO:0003735">
    <property type="term" value="F:structural constituent of ribosome"/>
    <property type="evidence" value="ECO:0007669"/>
    <property type="project" value="InterPro"/>
</dbReference>
<evidence type="ECO:0000256" key="2">
    <source>
        <dbReference type="ARBA" id="ARBA00022980"/>
    </source>
</evidence>
<dbReference type="Gene3D" id="2.40.50.140">
    <property type="entry name" value="Nucleic acid-binding proteins"/>
    <property type="match status" value="1"/>
</dbReference>
<organism evidence="4">
    <name type="scientific">Thuricola similis</name>
    <dbReference type="NCBI Taxonomy" id="2784598"/>
    <lineage>
        <taxon>Eukaryota</taxon>
        <taxon>Sar</taxon>
        <taxon>Alveolata</taxon>
        <taxon>Ciliophora</taxon>
        <taxon>Intramacronucleata</taxon>
        <taxon>Oligohymenophorea</taxon>
        <taxon>Peritrichia</taxon>
        <taxon>Sessilida</taxon>
        <taxon>Vaginicolidae</taxon>
        <taxon>Thuricola</taxon>
    </lineage>
</organism>
<keyword evidence="2 4" id="KW-0689">Ribosomal protein</keyword>
<dbReference type="Pfam" id="PF00164">
    <property type="entry name" value="Ribosom_S12_S23"/>
    <property type="match status" value="1"/>
</dbReference>
<evidence type="ECO:0000256" key="3">
    <source>
        <dbReference type="ARBA" id="ARBA00023274"/>
    </source>
</evidence>
<keyword evidence="4" id="KW-0496">Mitochondrion</keyword>
<comment type="similarity">
    <text evidence="1">Belongs to the universal ribosomal protein uS12 family.</text>
</comment>
<dbReference type="InterPro" id="IPR012340">
    <property type="entry name" value="NA-bd_OB-fold"/>
</dbReference>
<evidence type="ECO:0000313" key="4">
    <source>
        <dbReference type="EMBL" id="QQP22120.1"/>
    </source>
</evidence>
<dbReference type="InterPro" id="IPR006032">
    <property type="entry name" value="Ribosomal_uS12"/>
</dbReference>
<protein>
    <submittedName>
        <fullName evidence="4">30S ribosomal protein S12</fullName>
    </submittedName>
</protein>
<keyword evidence="3" id="KW-0687">Ribonucleoprotein</keyword>
<dbReference type="PRINTS" id="PR01034">
    <property type="entry name" value="RIBOSOMALS12"/>
</dbReference>
<proteinExistence type="inferred from homology"/>